<dbReference type="EMBL" id="JABELX010000005">
    <property type="protein sequence ID" value="NNH71255.1"/>
    <property type="molecule type" value="Genomic_DNA"/>
</dbReference>
<gene>
    <name evidence="1" type="ORF">HLB23_15530</name>
</gene>
<comment type="caution">
    <text evidence="1">The sequence shown here is derived from an EMBL/GenBank/DDBJ whole genome shotgun (WGS) entry which is preliminary data.</text>
</comment>
<reference evidence="1 2" key="1">
    <citation type="submission" date="2020-05" db="EMBL/GenBank/DDBJ databases">
        <title>MicrobeNet Type strains.</title>
        <authorList>
            <person name="Nicholson A.C."/>
        </authorList>
    </citation>
    <scope>NUCLEOTIDE SEQUENCE [LARGE SCALE GENOMIC DNA]</scope>
    <source>
        <strain evidence="1 2">JCM 3224</strain>
    </source>
</reference>
<dbReference type="Proteomes" id="UP000586827">
    <property type="component" value="Unassembled WGS sequence"/>
</dbReference>
<keyword evidence="2" id="KW-1185">Reference proteome</keyword>
<dbReference type="AlphaFoldDB" id="A0A849C4I6"/>
<evidence type="ECO:0000313" key="2">
    <source>
        <dbReference type="Proteomes" id="UP000586827"/>
    </source>
</evidence>
<accession>A0A849C4I6</accession>
<proteinExistence type="predicted"/>
<evidence type="ECO:0000313" key="1">
    <source>
        <dbReference type="EMBL" id="NNH71255.1"/>
    </source>
</evidence>
<sequence length="68" mass="7342">MSSVDRQIQRPDEFLEAEILCGIVDVGDECAGHIVSGIPPAVLDEVLQQPDHLLVVGDGFRFARAISP</sequence>
<name>A0A849C4I6_9NOCA</name>
<protein>
    <submittedName>
        <fullName evidence="1">Uncharacterized protein</fullName>
    </submittedName>
</protein>
<dbReference type="RefSeq" id="WP_170264233.1">
    <property type="nucleotide sequence ID" value="NZ_JABELX010000005.1"/>
</dbReference>
<organism evidence="1 2">
    <name type="scientific">Nocardia uniformis</name>
    <dbReference type="NCBI Taxonomy" id="53432"/>
    <lineage>
        <taxon>Bacteria</taxon>
        <taxon>Bacillati</taxon>
        <taxon>Actinomycetota</taxon>
        <taxon>Actinomycetes</taxon>
        <taxon>Mycobacteriales</taxon>
        <taxon>Nocardiaceae</taxon>
        <taxon>Nocardia</taxon>
    </lineage>
</organism>